<evidence type="ECO:0000256" key="1">
    <source>
        <dbReference type="SAM" id="MobiDB-lite"/>
    </source>
</evidence>
<dbReference type="Proteomes" id="UP000094526">
    <property type="component" value="Unassembled WGS sequence"/>
</dbReference>
<dbReference type="OrthoDB" id="410198at2759"/>
<dbReference type="InterPro" id="IPR016181">
    <property type="entry name" value="Acyl_CoA_acyltransferase"/>
</dbReference>
<keyword evidence="4" id="KW-1185">Reference proteome</keyword>
<proteinExistence type="predicted"/>
<evidence type="ECO:0000259" key="2">
    <source>
        <dbReference type="PROSITE" id="PS51186"/>
    </source>
</evidence>
<name>A0A1C1CA16_9EURO</name>
<gene>
    <name evidence="3" type="ORF">CLCR_06158</name>
</gene>
<keyword evidence="3" id="KW-0808">Transferase</keyword>
<dbReference type="STRING" id="86049.A0A1C1CA16"/>
<dbReference type="VEuPathDB" id="FungiDB:G647_08005"/>
<feature type="domain" description="N-acetyltransferase" evidence="2">
    <location>
        <begin position="112"/>
        <end position="248"/>
    </location>
</feature>
<dbReference type="SUPFAM" id="SSF55729">
    <property type="entry name" value="Acyl-CoA N-acyltransferases (Nat)"/>
    <property type="match status" value="1"/>
</dbReference>
<dbReference type="eggNOG" id="ENOG502RXZ0">
    <property type="taxonomic scope" value="Eukaryota"/>
</dbReference>
<evidence type="ECO:0000313" key="3">
    <source>
        <dbReference type="EMBL" id="OCT45373.1"/>
    </source>
</evidence>
<reference evidence="4" key="1">
    <citation type="submission" date="2015-07" db="EMBL/GenBank/DDBJ databases">
        <authorList>
            <person name="Teixeira M.M."/>
            <person name="Souza R.C."/>
            <person name="Almeida L.G."/>
            <person name="Vicente V.A."/>
            <person name="de Hoog S."/>
            <person name="Bocca A.L."/>
            <person name="de Almeida S.R."/>
            <person name="Vasconcelos A.T."/>
            <person name="Felipe M.S."/>
        </authorList>
    </citation>
    <scope>NUCLEOTIDE SEQUENCE [LARGE SCALE GENOMIC DNA]</scope>
    <source>
        <strain evidence="4">KSF</strain>
    </source>
</reference>
<dbReference type="AlphaFoldDB" id="A0A1C1CA16"/>
<feature type="region of interest" description="Disordered" evidence="1">
    <location>
        <begin position="248"/>
        <end position="274"/>
    </location>
</feature>
<dbReference type="InterPro" id="IPR000182">
    <property type="entry name" value="GNAT_dom"/>
</dbReference>
<organism evidence="3 4">
    <name type="scientific">Cladophialophora carrionii</name>
    <dbReference type="NCBI Taxonomy" id="86049"/>
    <lineage>
        <taxon>Eukaryota</taxon>
        <taxon>Fungi</taxon>
        <taxon>Dikarya</taxon>
        <taxon>Ascomycota</taxon>
        <taxon>Pezizomycotina</taxon>
        <taxon>Eurotiomycetes</taxon>
        <taxon>Chaetothyriomycetidae</taxon>
        <taxon>Chaetothyriales</taxon>
        <taxon>Herpotrichiellaceae</taxon>
        <taxon>Cladophialophora</taxon>
    </lineage>
</organism>
<protein>
    <submittedName>
        <fullName evidence="3">Putative N-acetyltransferase</fullName>
    </submittedName>
</protein>
<evidence type="ECO:0000313" key="4">
    <source>
        <dbReference type="Proteomes" id="UP000094526"/>
    </source>
</evidence>
<dbReference type="PROSITE" id="PS51186">
    <property type="entry name" value="GNAT"/>
    <property type="match status" value="1"/>
</dbReference>
<dbReference type="Pfam" id="PF00583">
    <property type="entry name" value="Acetyltransf_1"/>
    <property type="match status" value="1"/>
</dbReference>
<dbReference type="CDD" id="cd04301">
    <property type="entry name" value="NAT_SF"/>
    <property type="match status" value="1"/>
</dbReference>
<dbReference type="GO" id="GO:0016747">
    <property type="term" value="F:acyltransferase activity, transferring groups other than amino-acyl groups"/>
    <property type="evidence" value="ECO:0007669"/>
    <property type="project" value="InterPro"/>
</dbReference>
<dbReference type="PANTHER" id="PTHR42791:SF1">
    <property type="entry name" value="N-ACETYLTRANSFERASE DOMAIN-CONTAINING PROTEIN"/>
    <property type="match status" value="1"/>
</dbReference>
<dbReference type="PANTHER" id="PTHR42791">
    <property type="entry name" value="GNAT FAMILY ACETYLTRANSFERASE"/>
    <property type="match status" value="1"/>
</dbReference>
<dbReference type="VEuPathDB" id="FungiDB:CLCR_06158"/>
<feature type="compositionally biased region" description="Basic and acidic residues" evidence="1">
    <location>
        <begin position="248"/>
        <end position="264"/>
    </location>
</feature>
<dbReference type="InterPro" id="IPR052523">
    <property type="entry name" value="Trichothecene_AcTrans"/>
</dbReference>
<comment type="caution">
    <text evidence="3">The sequence shown here is derived from an EMBL/GenBank/DDBJ whole genome shotgun (WGS) entry which is preliminary data.</text>
</comment>
<dbReference type="EMBL" id="LGRB01000020">
    <property type="protein sequence ID" value="OCT45373.1"/>
    <property type="molecule type" value="Genomic_DNA"/>
</dbReference>
<sequence length="274" mass="30628">MALPSVAAPMLDAAIVHEKSPSTATKVALSTAPTQDGGVRVVAPHEYKEAAACLAEAFRLDDIVRYAIDTPDRMHLTEEQRFEMHKSAMEYVTYAHCLQGLVLATGGNFDCVAMWLPPGKNIDDWLTILRSGMWRLSWKLSKEGRVRFFDEFLPLLHHSKQEILGDRDNNSWYLSYIGTKPEARGRGYARRLIEHVTKMADAEGLPCYLESSHDINIIIYGKLGFGLRKQIYLKRAAGKELRMDVMVREPVGKPSGKPKEKEGENVGTAPVKSG</sequence>
<dbReference type="Gene3D" id="3.40.630.30">
    <property type="match status" value="1"/>
</dbReference>
<accession>A0A1C1CA16</accession>